<dbReference type="InterPro" id="IPR036890">
    <property type="entry name" value="HATPase_C_sf"/>
</dbReference>
<organism evidence="3 4">
    <name type="scientific">Actinomadura spongiicola</name>
    <dbReference type="NCBI Taxonomy" id="2303421"/>
    <lineage>
        <taxon>Bacteria</taxon>
        <taxon>Bacillati</taxon>
        <taxon>Actinomycetota</taxon>
        <taxon>Actinomycetes</taxon>
        <taxon>Streptosporangiales</taxon>
        <taxon>Thermomonosporaceae</taxon>
        <taxon>Actinomadura</taxon>
    </lineage>
</organism>
<dbReference type="SUPFAM" id="SSF55874">
    <property type="entry name" value="ATPase domain of HSP90 chaperone/DNA topoisomerase II/histidine kinase"/>
    <property type="match status" value="1"/>
</dbReference>
<proteinExistence type="predicted"/>
<evidence type="ECO:0000313" key="3">
    <source>
        <dbReference type="EMBL" id="RFS85976.1"/>
    </source>
</evidence>
<comment type="caution">
    <text evidence="3">The sequence shown here is derived from an EMBL/GenBank/DDBJ whole genome shotgun (WGS) entry which is preliminary data.</text>
</comment>
<feature type="domain" description="Histidine kinase/HSP90-like ATPase" evidence="2">
    <location>
        <begin position="26"/>
        <end position="128"/>
    </location>
</feature>
<dbReference type="GO" id="GO:0004674">
    <property type="term" value="F:protein serine/threonine kinase activity"/>
    <property type="evidence" value="ECO:0007669"/>
    <property type="project" value="UniProtKB-KW"/>
</dbReference>
<dbReference type="Pfam" id="PF13581">
    <property type="entry name" value="HATPase_c_2"/>
    <property type="match status" value="1"/>
</dbReference>
<keyword evidence="4" id="KW-1185">Reference proteome</keyword>
<dbReference type="Gene3D" id="3.30.565.10">
    <property type="entry name" value="Histidine kinase-like ATPase, C-terminal domain"/>
    <property type="match status" value="1"/>
</dbReference>
<keyword evidence="1" id="KW-0808">Transferase</keyword>
<protein>
    <recommendedName>
        <fullName evidence="2">Histidine kinase/HSP90-like ATPase domain-containing protein</fullName>
    </recommendedName>
</protein>
<dbReference type="PANTHER" id="PTHR35526">
    <property type="entry name" value="ANTI-SIGMA-F FACTOR RSBW-RELATED"/>
    <property type="match status" value="1"/>
</dbReference>
<reference evidence="3 4" key="1">
    <citation type="submission" date="2018-08" db="EMBL/GenBank/DDBJ databases">
        <title>Actinomadura spongicola sp. nov., isolated from marine sponge Leucetta chagosensis.</title>
        <authorList>
            <person name="Li L."/>
            <person name="Lin H.W."/>
        </authorList>
    </citation>
    <scope>NUCLEOTIDE SEQUENCE [LARGE SCALE GENOMIC DNA]</scope>
    <source>
        <strain evidence="3 4">LHW52907</strain>
    </source>
</reference>
<dbReference type="AlphaFoldDB" id="A0A372GKQ9"/>
<name>A0A372GKQ9_9ACTN</name>
<dbReference type="PANTHER" id="PTHR35526:SF3">
    <property type="entry name" value="ANTI-SIGMA-F FACTOR RSBW"/>
    <property type="match status" value="1"/>
</dbReference>
<evidence type="ECO:0000259" key="2">
    <source>
        <dbReference type="Pfam" id="PF13581"/>
    </source>
</evidence>
<dbReference type="InterPro" id="IPR050267">
    <property type="entry name" value="Anti-sigma-factor_SerPK"/>
</dbReference>
<sequence length="132" mass="14788">MIDVGGRTVVHELVVDSTAHAPRLSRDFLAKCFSDLGIEDDYAGRTVVNELVTNTYEHVETGQIVIRIFEDERDGAVVVEVWDQSKNMPVIQEIEETAESGRGLFMMSLLVREWGVRPITGGGKIVWAKLDR</sequence>
<gene>
    <name evidence="3" type="ORF">D0T12_04875</name>
</gene>
<dbReference type="CDD" id="cd16936">
    <property type="entry name" value="HATPase_RsbW-like"/>
    <property type="match status" value="1"/>
</dbReference>
<accession>A0A372GKQ9</accession>
<dbReference type="Proteomes" id="UP000262882">
    <property type="component" value="Unassembled WGS sequence"/>
</dbReference>
<dbReference type="InterPro" id="IPR003594">
    <property type="entry name" value="HATPase_dom"/>
</dbReference>
<evidence type="ECO:0000256" key="1">
    <source>
        <dbReference type="ARBA" id="ARBA00022527"/>
    </source>
</evidence>
<keyword evidence="1" id="KW-0418">Kinase</keyword>
<keyword evidence="1" id="KW-0723">Serine/threonine-protein kinase</keyword>
<dbReference type="EMBL" id="QVNQ01000002">
    <property type="protein sequence ID" value="RFS85976.1"/>
    <property type="molecule type" value="Genomic_DNA"/>
</dbReference>
<evidence type="ECO:0000313" key="4">
    <source>
        <dbReference type="Proteomes" id="UP000262882"/>
    </source>
</evidence>